<comment type="similarity">
    <text evidence="1">Belongs to the short-chain dehydrogenases/reductases (SDR) family.</text>
</comment>
<sequence>MDYSHKKSPFDLSGRIALVTGSARGLGRAIAEELSRNGASVIVNDLRAEGASATLVGELKAEGHKVWNMAADVSDEIAVNALFEKIVKDCGRLDFLVNNAGTAITQDIFETSTEEWDRILDTNLKSCFLCSKRAMELMRDQKFGRIVNIASVVAHRGAFMGPVHYAASKSGMLGITKTLARTGAPLGINVNAVAPGIILTELLERSHGADGIKELAKSVPLGVGAPRDVGMSVAFLCSAAADYITGATLDVNGGMYLR</sequence>
<dbReference type="AlphaFoldDB" id="A0A7X1AZM0"/>
<keyword evidence="4" id="KW-1185">Reference proteome</keyword>
<comment type="caution">
    <text evidence="3">The sequence shown here is derived from an EMBL/GenBank/DDBJ whole genome shotgun (WGS) entry which is preliminary data.</text>
</comment>
<dbReference type="InterPro" id="IPR050259">
    <property type="entry name" value="SDR"/>
</dbReference>
<dbReference type="Pfam" id="PF13561">
    <property type="entry name" value="adh_short_C2"/>
    <property type="match status" value="1"/>
</dbReference>
<dbReference type="PANTHER" id="PTHR42879:SF2">
    <property type="entry name" value="3-OXOACYL-[ACYL-CARRIER-PROTEIN] REDUCTASE FABG"/>
    <property type="match status" value="1"/>
</dbReference>
<dbReference type="RefSeq" id="WP_185693389.1">
    <property type="nucleotide sequence ID" value="NZ_JACHVA010000101.1"/>
</dbReference>
<gene>
    <name evidence="3" type="ORF">H5P30_13150</name>
</gene>
<dbReference type="PRINTS" id="PR00080">
    <property type="entry name" value="SDRFAMILY"/>
</dbReference>
<dbReference type="InterPro" id="IPR002347">
    <property type="entry name" value="SDR_fam"/>
</dbReference>
<dbReference type="SUPFAM" id="SSF51735">
    <property type="entry name" value="NAD(P)-binding Rossmann-fold domains"/>
    <property type="match status" value="1"/>
</dbReference>
<dbReference type="FunFam" id="3.40.50.720:FF:000173">
    <property type="entry name" value="3-oxoacyl-[acyl-carrier protein] reductase"/>
    <property type="match status" value="1"/>
</dbReference>
<evidence type="ECO:0000313" key="3">
    <source>
        <dbReference type="EMBL" id="MBC2602724.1"/>
    </source>
</evidence>
<dbReference type="PANTHER" id="PTHR42879">
    <property type="entry name" value="3-OXOACYL-(ACYL-CARRIER-PROTEIN) REDUCTASE"/>
    <property type="match status" value="1"/>
</dbReference>
<dbReference type="EMBL" id="JACHVA010000101">
    <property type="protein sequence ID" value="MBC2602724.1"/>
    <property type="molecule type" value="Genomic_DNA"/>
</dbReference>
<protein>
    <submittedName>
        <fullName evidence="3">3-oxoacyl-ACP reductase FabG</fullName>
    </submittedName>
</protein>
<evidence type="ECO:0000256" key="1">
    <source>
        <dbReference type="ARBA" id="ARBA00006484"/>
    </source>
</evidence>
<reference evidence="3 4" key="1">
    <citation type="submission" date="2020-07" db="EMBL/GenBank/DDBJ databases">
        <authorList>
            <person name="Feng X."/>
        </authorList>
    </citation>
    <scope>NUCLEOTIDE SEQUENCE [LARGE SCALE GENOMIC DNA]</scope>
    <source>
        <strain evidence="3 4">JCM14086</strain>
    </source>
</reference>
<dbReference type="PRINTS" id="PR00081">
    <property type="entry name" value="GDHRDH"/>
</dbReference>
<dbReference type="Gene3D" id="3.40.50.720">
    <property type="entry name" value="NAD(P)-binding Rossmann-like Domain"/>
    <property type="match status" value="1"/>
</dbReference>
<name>A0A7X1AZM0_9BACT</name>
<keyword evidence="2" id="KW-0560">Oxidoreductase</keyword>
<proteinExistence type="inferred from homology"/>
<accession>A0A7X1AZM0</accession>
<evidence type="ECO:0000313" key="4">
    <source>
        <dbReference type="Proteomes" id="UP000525652"/>
    </source>
</evidence>
<dbReference type="InterPro" id="IPR036291">
    <property type="entry name" value="NAD(P)-bd_dom_sf"/>
</dbReference>
<organism evidence="3 4">
    <name type="scientific">Puniceicoccus vermicola</name>
    <dbReference type="NCBI Taxonomy" id="388746"/>
    <lineage>
        <taxon>Bacteria</taxon>
        <taxon>Pseudomonadati</taxon>
        <taxon>Verrucomicrobiota</taxon>
        <taxon>Opitutia</taxon>
        <taxon>Puniceicoccales</taxon>
        <taxon>Puniceicoccaceae</taxon>
        <taxon>Puniceicoccus</taxon>
    </lineage>
</organism>
<dbReference type="GO" id="GO:0016491">
    <property type="term" value="F:oxidoreductase activity"/>
    <property type="evidence" value="ECO:0007669"/>
    <property type="project" value="UniProtKB-KW"/>
</dbReference>
<evidence type="ECO:0000256" key="2">
    <source>
        <dbReference type="ARBA" id="ARBA00023002"/>
    </source>
</evidence>
<dbReference type="Proteomes" id="UP000525652">
    <property type="component" value="Unassembled WGS sequence"/>
</dbReference>